<dbReference type="Pfam" id="PF09837">
    <property type="entry name" value="DUF2064"/>
    <property type="match status" value="1"/>
</dbReference>
<dbReference type="AlphaFoldDB" id="A0A2T2YAT4"/>
<organism evidence="1 2">
    <name type="scientific">Adhaeribacter arboris</name>
    <dbReference type="NCBI Taxonomy" id="2072846"/>
    <lineage>
        <taxon>Bacteria</taxon>
        <taxon>Pseudomonadati</taxon>
        <taxon>Bacteroidota</taxon>
        <taxon>Cytophagia</taxon>
        <taxon>Cytophagales</taxon>
        <taxon>Hymenobacteraceae</taxon>
        <taxon>Adhaeribacter</taxon>
    </lineage>
</organism>
<protein>
    <submittedName>
        <fullName evidence="1">Glycosyltransferase</fullName>
    </submittedName>
</protein>
<dbReference type="NCBIfam" id="TIGR04282">
    <property type="entry name" value="glyco_like_cofC"/>
    <property type="match status" value="1"/>
</dbReference>
<dbReference type="OrthoDB" id="9798250at2"/>
<gene>
    <name evidence="1" type="ORF">AHMF7605_03175</name>
</gene>
<accession>A0A2T2YAT4</accession>
<dbReference type="InterPro" id="IPR018641">
    <property type="entry name" value="Trfase_1_rSAM/seldom-assoc"/>
</dbReference>
<dbReference type="PANTHER" id="PTHR36529">
    <property type="entry name" value="SLL1095 PROTEIN"/>
    <property type="match status" value="1"/>
</dbReference>
<dbReference type="EMBL" id="PYFT01000001">
    <property type="protein sequence ID" value="PSR52596.1"/>
    <property type="molecule type" value="Genomic_DNA"/>
</dbReference>
<evidence type="ECO:0000313" key="2">
    <source>
        <dbReference type="Proteomes" id="UP000240357"/>
    </source>
</evidence>
<evidence type="ECO:0000313" key="1">
    <source>
        <dbReference type="EMBL" id="PSR52596.1"/>
    </source>
</evidence>
<dbReference type="SUPFAM" id="SSF53448">
    <property type="entry name" value="Nucleotide-diphospho-sugar transferases"/>
    <property type="match status" value="1"/>
</dbReference>
<dbReference type="RefSeq" id="WP_106926375.1">
    <property type="nucleotide sequence ID" value="NZ_PYFT01000001.1"/>
</dbReference>
<keyword evidence="2" id="KW-1185">Reference proteome</keyword>
<comment type="caution">
    <text evidence="1">The sequence shown here is derived from an EMBL/GenBank/DDBJ whole genome shotgun (WGS) entry which is preliminary data.</text>
</comment>
<sequence>MNKKLLLIFVKNSVQGKVKSRLAASIGEEKALQVYQLLLKRTYEITLTLPVTKAVYYSDYIQEDNWSPPFYENYVQSGQDLGERMRHAFERAFTAGYEQVCIIGSDCYELTEEIIEQAFEKLERNDVVIGPAQDGGYYLLGMKTLHESFFTGKKWSTDSVLPDTLNNIKAAGQTVALLPELTDVDEEKDLVTIRELNFSSE</sequence>
<name>A0A2T2YAT4_9BACT</name>
<reference evidence="1 2" key="1">
    <citation type="submission" date="2018-03" db="EMBL/GenBank/DDBJ databases">
        <title>Adhaeribacter sp. HMF7605 Genome sequencing and assembly.</title>
        <authorList>
            <person name="Kang H."/>
            <person name="Kang J."/>
            <person name="Cha I."/>
            <person name="Kim H."/>
            <person name="Joh K."/>
        </authorList>
    </citation>
    <scope>NUCLEOTIDE SEQUENCE [LARGE SCALE GENOMIC DNA]</scope>
    <source>
        <strain evidence="1 2">HMF7605</strain>
    </source>
</reference>
<keyword evidence="1" id="KW-0808">Transferase</keyword>
<proteinExistence type="predicted"/>
<dbReference type="GO" id="GO:0016740">
    <property type="term" value="F:transferase activity"/>
    <property type="evidence" value="ECO:0007669"/>
    <property type="project" value="UniProtKB-KW"/>
</dbReference>
<dbReference type="Proteomes" id="UP000240357">
    <property type="component" value="Unassembled WGS sequence"/>
</dbReference>
<dbReference type="InterPro" id="IPR029044">
    <property type="entry name" value="Nucleotide-diphossugar_trans"/>
</dbReference>
<dbReference type="PANTHER" id="PTHR36529:SF1">
    <property type="entry name" value="GLYCOSYLTRANSFERASE"/>
    <property type="match status" value="1"/>
</dbReference>
<dbReference type="Gene3D" id="3.90.550.10">
    <property type="entry name" value="Spore Coat Polysaccharide Biosynthesis Protein SpsA, Chain A"/>
    <property type="match status" value="1"/>
</dbReference>